<protein>
    <submittedName>
        <fullName evidence="1">Uncharacterized protein</fullName>
    </submittedName>
</protein>
<accession>A0A871QY51</accession>
<organism evidence="1 2">
    <name type="scientific">Dekkera bruxellensis</name>
    <name type="common">Brettanomyces custersii</name>
    <dbReference type="NCBI Taxonomy" id="5007"/>
    <lineage>
        <taxon>Eukaryota</taxon>
        <taxon>Fungi</taxon>
        <taxon>Dikarya</taxon>
        <taxon>Ascomycota</taxon>
        <taxon>Saccharomycotina</taxon>
        <taxon>Pichiomycetes</taxon>
        <taxon>Pichiales</taxon>
        <taxon>Pichiaceae</taxon>
        <taxon>Brettanomyces</taxon>
    </lineage>
</organism>
<gene>
    <name evidence="1" type="ORF">BRETT_001542</name>
</gene>
<evidence type="ECO:0000313" key="2">
    <source>
        <dbReference type="Proteomes" id="UP000663131"/>
    </source>
</evidence>
<reference evidence="1" key="1">
    <citation type="submission" date="2020-10" db="EMBL/GenBank/DDBJ databases">
        <authorList>
            <person name="Palmer J.M."/>
        </authorList>
    </citation>
    <scope>NUCLEOTIDE SEQUENCE</scope>
    <source>
        <strain evidence="1">UCD 2041</strain>
    </source>
</reference>
<sequence>MEDASSYKFDLCPTGIEPDSILKAHNIISRSNVVLRDITEPEDNFKKECICTMKCRFSKCPYTQKVFANFEKERVRHNHTDKELIEKCYLGYLNSYIKFFVPVSTDTTATNMKMCIKKAICSQEVEDSETSKKLSALGFNTGPLSKFRAEVSEVQKSAKMCGNNSSTSETDITQVCTAVNNDASNEKEDADHLK</sequence>
<reference evidence="1" key="2">
    <citation type="journal article" name="BMC Genomics">
        <title>New genome assemblies reveal patterns of domestication and adaptation across Brettanomyces (Dekkera) species.</title>
        <authorList>
            <person name="Roach M.J."/>
            <person name="Borneman A.R."/>
        </authorList>
    </citation>
    <scope>NUCLEOTIDE SEQUENCE</scope>
    <source>
        <strain evidence="1">UCD 2041</strain>
    </source>
</reference>
<dbReference type="AlphaFoldDB" id="A0A871QY51"/>
<dbReference type="KEGG" id="bbrx:BRETT_001542"/>
<dbReference type="RefSeq" id="XP_041134592.1">
    <property type="nucleotide sequence ID" value="XM_041280090.1"/>
</dbReference>
<dbReference type="Proteomes" id="UP000663131">
    <property type="component" value="Chromosome 1"/>
</dbReference>
<dbReference type="GeneID" id="64573467"/>
<dbReference type="EMBL" id="CP063129">
    <property type="protein sequence ID" value="QOU18097.1"/>
    <property type="molecule type" value="Genomic_DNA"/>
</dbReference>
<evidence type="ECO:0000313" key="1">
    <source>
        <dbReference type="EMBL" id="QOU18097.1"/>
    </source>
</evidence>
<name>A0A871QY51_DEKBR</name>
<proteinExistence type="predicted"/>